<comment type="caution">
    <text evidence="2">The sequence shown here is derived from an EMBL/GenBank/DDBJ whole genome shotgun (WGS) entry which is preliminary data.</text>
</comment>
<accession>A0AA38H9J2</accession>
<dbReference type="Pfam" id="PF13302">
    <property type="entry name" value="Acetyltransf_3"/>
    <property type="match status" value="1"/>
</dbReference>
<dbReference type="EMBL" id="JAKWFO010000006">
    <property type="protein sequence ID" value="KAI9634929.1"/>
    <property type="molecule type" value="Genomic_DNA"/>
</dbReference>
<dbReference type="GO" id="GO:0008999">
    <property type="term" value="F:protein-N-terminal-alanine acetyltransferase activity"/>
    <property type="evidence" value="ECO:0007669"/>
    <property type="project" value="TreeGrafter"/>
</dbReference>
<dbReference type="Proteomes" id="UP001164286">
    <property type="component" value="Unassembled WGS sequence"/>
</dbReference>
<dbReference type="AlphaFoldDB" id="A0AA38H9J2"/>
<evidence type="ECO:0000313" key="2">
    <source>
        <dbReference type="EMBL" id="KAI9634929.1"/>
    </source>
</evidence>
<dbReference type="GO" id="GO:1990189">
    <property type="term" value="F:protein N-terminal-serine acetyltransferase activity"/>
    <property type="evidence" value="ECO:0007669"/>
    <property type="project" value="TreeGrafter"/>
</dbReference>
<proteinExistence type="predicted"/>
<organism evidence="2 3">
    <name type="scientific">Dioszegia hungarica</name>
    <dbReference type="NCBI Taxonomy" id="4972"/>
    <lineage>
        <taxon>Eukaryota</taxon>
        <taxon>Fungi</taxon>
        <taxon>Dikarya</taxon>
        <taxon>Basidiomycota</taxon>
        <taxon>Agaricomycotina</taxon>
        <taxon>Tremellomycetes</taxon>
        <taxon>Tremellales</taxon>
        <taxon>Bulleribasidiaceae</taxon>
        <taxon>Dioszegia</taxon>
    </lineage>
</organism>
<dbReference type="InterPro" id="IPR016181">
    <property type="entry name" value="Acyl_CoA_acyltransferase"/>
</dbReference>
<dbReference type="PANTHER" id="PTHR43441">
    <property type="entry name" value="RIBOSOMAL-PROTEIN-SERINE ACETYLTRANSFERASE"/>
    <property type="match status" value="1"/>
</dbReference>
<dbReference type="InterPro" id="IPR051908">
    <property type="entry name" value="Ribosomal_N-acetyltransferase"/>
</dbReference>
<dbReference type="GeneID" id="77724790"/>
<dbReference type="PANTHER" id="PTHR43441:SF5">
    <property type="entry name" value="FAMILY ACETYLTRANSFERASE, PUTATIVE-RELATED"/>
    <property type="match status" value="1"/>
</dbReference>
<reference evidence="2" key="1">
    <citation type="journal article" date="2022" name="G3 (Bethesda)">
        <title>High quality genome of the basidiomycete yeast Dioszegia hungarica PDD-24b-2 isolated from cloud water.</title>
        <authorList>
            <person name="Jarrige D."/>
            <person name="Haridas S."/>
            <person name="Bleykasten-Grosshans C."/>
            <person name="Joly M."/>
            <person name="Nadalig T."/>
            <person name="Sancelme M."/>
            <person name="Vuilleumier S."/>
            <person name="Grigoriev I.V."/>
            <person name="Amato P."/>
            <person name="Bringel F."/>
        </authorList>
    </citation>
    <scope>NUCLEOTIDE SEQUENCE</scope>
    <source>
        <strain evidence="2">PDD-24b-2</strain>
    </source>
</reference>
<feature type="domain" description="N-acetyltransferase" evidence="1">
    <location>
        <begin position="42"/>
        <end position="197"/>
    </location>
</feature>
<dbReference type="InterPro" id="IPR000182">
    <property type="entry name" value="GNAT_dom"/>
</dbReference>
<gene>
    <name evidence="2" type="ORF">MKK02DRAFT_16180</name>
</gene>
<dbReference type="SUPFAM" id="SSF55729">
    <property type="entry name" value="Acyl-CoA N-acyltransferases (Nat)"/>
    <property type="match status" value="1"/>
</dbReference>
<evidence type="ECO:0000313" key="3">
    <source>
        <dbReference type="Proteomes" id="UP001164286"/>
    </source>
</evidence>
<evidence type="ECO:0000259" key="1">
    <source>
        <dbReference type="Pfam" id="PF13302"/>
    </source>
</evidence>
<sequence length="257" mass="29418">MSIYKNTYKPPTPPDLEDVMSIPPEEYDFNFVFDVKPLRTDRVELRPFVPSLHAKLLYDGFMKYPETQQWLPMETHTLEDVLRSTETRRRQPGFLQYAVYTDKPGSDTPPTDPSEYEFAGTVSCINASADDLVAEPGWIVIFPPYQRTHVLTHAAGALMHHILDMPDQGGLGLRRCQWFTTSLNLASQKAALRLGFTFEGLLRNHRTIPHGKVGAQEGRLGDSKPGQMSRDSWLASITWREWEEDVRDRLDSLIARR</sequence>
<dbReference type="RefSeq" id="XP_052944706.1">
    <property type="nucleotide sequence ID" value="XM_053085589.1"/>
</dbReference>
<dbReference type="Gene3D" id="3.40.630.30">
    <property type="match status" value="1"/>
</dbReference>
<name>A0AA38H9J2_9TREE</name>
<protein>
    <submittedName>
        <fullName evidence="2">Acyl-CoA N-acyltransferase</fullName>
    </submittedName>
</protein>
<keyword evidence="3" id="KW-1185">Reference proteome</keyword>